<evidence type="ECO:0000256" key="1">
    <source>
        <dbReference type="SAM" id="SignalP"/>
    </source>
</evidence>
<feature type="signal peptide" evidence="1">
    <location>
        <begin position="1"/>
        <end position="23"/>
    </location>
</feature>
<proteinExistence type="predicted"/>
<evidence type="ECO:0000313" key="2">
    <source>
        <dbReference type="EMBL" id="KAK0435115.1"/>
    </source>
</evidence>
<keyword evidence="4" id="KW-1185">Reference proteome</keyword>
<feature type="chain" id="PRO_5041589158" evidence="1">
    <location>
        <begin position="24"/>
        <end position="118"/>
    </location>
</feature>
<protein>
    <submittedName>
        <fullName evidence="2">Uncharacterized protein</fullName>
    </submittedName>
</protein>
<gene>
    <name evidence="3" type="ORF">EV420DRAFT_1594423</name>
    <name evidence="2" type="ORF">EV420DRAFT_1770753</name>
</gene>
<dbReference type="RefSeq" id="XP_060321904.1">
    <property type="nucleotide sequence ID" value="XM_060474959.1"/>
</dbReference>
<dbReference type="EMBL" id="JAUEPS010000161">
    <property type="protein sequence ID" value="KAK0435116.1"/>
    <property type="molecule type" value="Genomic_DNA"/>
</dbReference>
<dbReference type="EMBL" id="JAUEPS010000161">
    <property type="protein sequence ID" value="KAK0435115.1"/>
    <property type="molecule type" value="Genomic_DNA"/>
</dbReference>
<name>A0AA39J2V3_ARMTA</name>
<evidence type="ECO:0000313" key="3">
    <source>
        <dbReference type="EMBL" id="KAK0435116.1"/>
    </source>
</evidence>
<organism evidence="2 4">
    <name type="scientific">Armillaria tabescens</name>
    <name type="common">Ringless honey mushroom</name>
    <name type="synonym">Agaricus tabescens</name>
    <dbReference type="NCBI Taxonomy" id="1929756"/>
    <lineage>
        <taxon>Eukaryota</taxon>
        <taxon>Fungi</taxon>
        <taxon>Dikarya</taxon>
        <taxon>Basidiomycota</taxon>
        <taxon>Agaricomycotina</taxon>
        <taxon>Agaricomycetes</taxon>
        <taxon>Agaricomycetidae</taxon>
        <taxon>Agaricales</taxon>
        <taxon>Marasmiineae</taxon>
        <taxon>Physalacriaceae</taxon>
        <taxon>Desarmillaria</taxon>
    </lineage>
</organism>
<dbReference type="AlphaFoldDB" id="A0AA39J2V3"/>
<evidence type="ECO:0000313" key="4">
    <source>
        <dbReference type="Proteomes" id="UP001175211"/>
    </source>
</evidence>
<sequence>MVKLTLNFAALSLALIGRPIVSAVDILLCEHAYYVNCDWKYDVPTGKCLNTTASDGWTGFTDNVVSSYNQTNTGSCGVCYYYADDDCFDLLFSSGDASLNWFAGYNDQLSSIFCSESA</sequence>
<accession>A0AA39J2V3</accession>
<dbReference type="Proteomes" id="UP001175211">
    <property type="component" value="Unassembled WGS sequence"/>
</dbReference>
<keyword evidence="1" id="KW-0732">Signal</keyword>
<reference evidence="2" key="1">
    <citation type="submission" date="2023-06" db="EMBL/GenBank/DDBJ databases">
        <authorList>
            <consortium name="Lawrence Berkeley National Laboratory"/>
            <person name="Ahrendt S."/>
            <person name="Sahu N."/>
            <person name="Indic B."/>
            <person name="Wong-Bajracharya J."/>
            <person name="Merenyi Z."/>
            <person name="Ke H.-M."/>
            <person name="Monk M."/>
            <person name="Kocsube S."/>
            <person name="Drula E."/>
            <person name="Lipzen A."/>
            <person name="Balint B."/>
            <person name="Henrissat B."/>
            <person name="Andreopoulos B."/>
            <person name="Martin F.M."/>
            <person name="Harder C.B."/>
            <person name="Rigling D."/>
            <person name="Ford K.L."/>
            <person name="Foster G.D."/>
            <person name="Pangilinan J."/>
            <person name="Papanicolaou A."/>
            <person name="Barry K."/>
            <person name="LaButti K."/>
            <person name="Viragh M."/>
            <person name="Koriabine M."/>
            <person name="Yan M."/>
            <person name="Riley R."/>
            <person name="Champramary S."/>
            <person name="Plett K.L."/>
            <person name="Tsai I.J."/>
            <person name="Slot J."/>
            <person name="Sipos G."/>
            <person name="Plett J."/>
            <person name="Nagy L.G."/>
            <person name="Grigoriev I.V."/>
        </authorList>
    </citation>
    <scope>NUCLEOTIDE SEQUENCE</scope>
    <source>
        <strain evidence="2">CCBAS 213</strain>
    </source>
</reference>
<comment type="caution">
    <text evidence="2">The sequence shown here is derived from an EMBL/GenBank/DDBJ whole genome shotgun (WGS) entry which is preliminary data.</text>
</comment>
<dbReference type="GeneID" id="85358507"/>